<proteinExistence type="inferred from homology"/>
<dbReference type="AlphaFoldDB" id="A0A2S7T9V8"/>
<accession>A0A2S7T9V8</accession>
<dbReference type="Proteomes" id="UP000239366">
    <property type="component" value="Unassembled WGS sequence"/>
</dbReference>
<evidence type="ECO:0000256" key="1">
    <source>
        <dbReference type="ARBA" id="ARBA00006865"/>
    </source>
</evidence>
<evidence type="ECO:0000259" key="2">
    <source>
        <dbReference type="PROSITE" id="PS51762"/>
    </source>
</evidence>
<comment type="similarity">
    <text evidence="1">Belongs to the glycosyl hydrolase 16 family.</text>
</comment>
<dbReference type="PROSITE" id="PS51257">
    <property type="entry name" value="PROKAR_LIPOPROTEIN"/>
    <property type="match status" value="1"/>
</dbReference>
<comment type="caution">
    <text evidence="3">The sequence shown here is derived from an EMBL/GenBank/DDBJ whole genome shotgun (WGS) entry which is preliminary data.</text>
</comment>
<protein>
    <submittedName>
        <fullName evidence="3">Beta-glucanase</fullName>
    </submittedName>
</protein>
<organism evidence="3 4">
    <name type="scientific">Aureicoccus marinus</name>
    <dbReference type="NCBI Taxonomy" id="754435"/>
    <lineage>
        <taxon>Bacteria</taxon>
        <taxon>Pseudomonadati</taxon>
        <taxon>Bacteroidota</taxon>
        <taxon>Flavobacteriia</taxon>
        <taxon>Flavobacteriales</taxon>
        <taxon>Flavobacteriaceae</taxon>
        <taxon>Aureicoccus</taxon>
    </lineage>
</organism>
<dbReference type="GO" id="GO:0005975">
    <property type="term" value="P:carbohydrate metabolic process"/>
    <property type="evidence" value="ECO:0007669"/>
    <property type="project" value="InterPro"/>
</dbReference>
<gene>
    <name evidence="3" type="ORF">BST99_01265</name>
</gene>
<feature type="domain" description="GH16" evidence="2">
    <location>
        <begin position="117"/>
        <end position="375"/>
    </location>
</feature>
<name>A0A2S7T9V8_9FLAO</name>
<dbReference type="GO" id="GO:0004553">
    <property type="term" value="F:hydrolase activity, hydrolyzing O-glycosyl compounds"/>
    <property type="evidence" value="ECO:0007669"/>
    <property type="project" value="InterPro"/>
</dbReference>
<dbReference type="InterPro" id="IPR050546">
    <property type="entry name" value="Glycosyl_Hydrlase_16"/>
</dbReference>
<evidence type="ECO:0000313" key="3">
    <source>
        <dbReference type="EMBL" id="PQJ16722.1"/>
    </source>
</evidence>
<dbReference type="RefSeq" id="WP_105002386.1">
    <property type="nucleotide sequence ID" value="NZ_MQVX01000001.1"/>
</dbReference>
<sequence length="375" mass="41788">MKWKAFVLGVFFVLVSCGTTDTPDVPEPNTDIIPANLTVEVVRVGSDSQNPNGDGSGEVLLSANADNAVRFTFQFSDGQLIESNTGQVQYRHDLAGTRTYAVLVKAISETGNELALSRQYQVFVSSELFSTLVFSDEFDEDGALDPEKWHHQIIPPQNGGWFNGEQQHYTDRLDNSYVSDGTLKIVAKKETYTTQNSTREYTSARLNSIFTFQYGRVEVRAKTPSRGGTWPAIWTLGANINEIGNYHGTTFGSVGWPACGEIDIMEQKGWDKTRTIGFFHWGNTNTGAYQNEGGEIDIAGVGTDFHIYSLEWTENSMRVEMDGQLIYELSNTQDKPFDNPHYLLLNIAMGGNLGGDIPANFTEDVMEIDYVRVYQ</sequence>
<dbReference type="OrthoDB" id="9809583at2"/>
<dbReference type="PANTHER" id="PTHR10963:SF55">
    <property type="entry name" value="GLYCOSIDE HYDROLASE FAMILY 16 PROTEIN"/>
    <property type="match status" value="1"/>
</dbReference>
<dbReference type="EMBL" id="MQVX01000001">
    <property type="protein sequence ID" value="PQJ16722.1"/>
    <property type="molecule type" value="Genomic_DNA"/>
</dbReference>
<dbReference type="PROSITE" id="PS51762">
    <property type="entry name" value="GH16_2"/>
    <property type="match status" value="1"/>
</dbReference>
<reference evidence="4" key="1">
    <citation type="submission" date="2016-11" db="EMBL/GenBank/DDBJ databases">
        <title>Trade-off between light-utilization and light-protection in marine flavobacteria.</title>
        <authorList>
            <person name="Kumagai Y."/>
            <person name="Yoshizawa S."/>
            <person name="Kogure K."/>
        </authorList>
    </citation>
    <scope>NUCLEOTIDE SEQUENCE [LARGE SCALE GENOMIC DNA]</scope>
    <source>
        <strain evidence="4">SG-18</strain>
    </source>
</reference>
<dbReference type="Pfam" id="PF00722">
    <property type="entry name" value="Glyco_hydro_16"/>
    <property type="match status" value="1"/>
</dbReference>
<keyword evidence="4" id="KW-1185">Reference proteome</keyword>
<dbReference type="InterPro" id="IPR000757">
    <property type="entry name" value="Beta-glucanase-like"/>
</dbReference>
<dbReference type="SUPFAM" id="SSF49899">
    <property type="entry name" value="Concanavalin A-like lectins/glucanases"/>
    <property type="match status" value="1"/>
</dbReference>
<dbReference type="CDD" id="cd08023">
    <property type="entry name" value="GH16_laminarinase_like"/>
    <property type="match status" value="1"/>
</dbReference>
<dbReference type="Gene3D" id="2.60.120.200">
    <property type="match status" value="1"/>
</dbReference>
<dbReference type="PANTHER" id="PTHR10963">
    <property type="entry name" value="GLYCOSYL HYDROLASE-RELATED"/>
    <property type="match status" value="1"/>
</dbReference>
<evidence type="ECO:0000313" key="4">
    <source>
        <dbReference type="Proteomes" id="UP000239366"/>
    </source>
</evidence>
<dbReference type="InterPro" id="IPR013320">
    <property type="entry name" value="ConA-like_dom_sf"/>
</dbReference>